<comment type="similarity">
    <text evidence="3">Belongs to the flagella basal body rod proteins family.</text>
</comment>
<dbReference type="InterPro" id="IPR010930">
    <property type="entry name" value="Flg_bb/hook_C_dom"/>
</dbReference>
<organism evidence="10">
    <name type="scientific">mine drainage metagenome</name>
    <dbReference type="NCBI Taxonomy" id="410659"/>
    <lineage>
        <taxon>unclassified sequences</taxon>
        <taxon>metagenomes</taxon>
        <taxon>ecological metagenomes</taxon>
    </lineage>
</organism>
<sequence length="636" mass="65469">MTDMMTSIGISALNAAQAGLLTTGNNIANASTPGYSREQTIQAALPSLGTANGFIGQGVNVTTVQRIYSSFINTQLQQQQSTSSQLTTYYNQIQQINNIIADPAAGLSPALQNFFSAVNGVSNAPASIAARQGLISNAQSLTGTFQTLNQVMTGLATSTNQQISSSVVNINAYAKQIASLNQSILTSSASSTSQQPNSLLDQRNQLISQLSQEINATVLKQSNGSDTVYIGNGQPLVVGNQAMTLKAVPAQSNPAQLDIAYVTPSGTTLRLPSNSIQGGNLGGLMAFQNQSLVPTQSQLGLIATGLGMTINAQQLQGQDLNGALGTPLFHIASPVVIANQANTGAATVSATITQASALTGSNYTLSYNGSQYTLTRLSDQSITTSSTMPMNVDGLSLNVSATPSAGNSYLIEPTINGAQNLKVILTDPTKIAAAIPVQGNASSTNIGTGSLSAPAVTSGLPLNPNLQDTVTLTFTSPTTYNVTDSTTGTTLASGASYTPGGTISYNGWSTTLNGTPQTNDVFTVSANTGASTDGNNAVIMGALQSQNTLLGGTANFASAYAQLVNQVGTQTSQLQVQSTAQTNLVNQTTQNQQSISGVNLNEEAANLIQFQQAYQAAGKAIQVANTMFTTVLGMLN</sequence>
<dbReference type="Pfam" id="PF21158">
    <property type="entry name" value="flgK_1st_1"/>
    <property type="match status" value="1"/>
</dbReference>
<feature type="domain" description="Flagellar basal-body/hook protein C-terminal" evidence="7">
    <location>
        <begin position="594"/>
        <end position="632"/>
    </location>
</feature>
<keyword evidence="4" id="KW-0964">Secreted</keyword>
<evidence type="ECO:0000256" key="4">
    <source>
        <dbReference type="ARBA" id="ARBA00022525"/>
    </source>
</evidence>
<dbReference type="SUPFAM" id="SSF64518">
    <property type="entry name" value="Phase 1 flagellin"/>
    <property type="match status" value="2"/>
</dbReference>
<keyword evidence="10" id="KW-0282">Flagellum</keyword>
<name>A0A3P3ZLF0_9ZZZZ</name>
<dbReference type="InterPro" id="IPR002371">
    <property type="entry name" value="FlgK"/>
</dbReference>
<feature type="domain" description="Flagellar hook-associated protein 1 D2-like" evidence="8">
    <location>
        <begin position="338"/>
        <end position="413"/>
    </location>
</feature>
<evidence type="ECO:0000259" key="6">
    <source>
        <dbReference type="Pfam" id="PF00460"/>
    </source>
</evidence>
<dbReference type="InterPro" id="IPR019776">
    <property type="entry name" value="Flagellar_basal_body_rod_CS"/>
</dbReference>
<dbReference type="InterPro" id="IPR049119">
    <property type="entry name" value="FlgK_D2-like"/>
</dbReference>
<dbReference type="InterPro" id="IPR053927">
    <property type="entry name" value="FlgK_helical"/>
</dbReference>
<dbReference type="Pfam" id="PF00460">
    <property type="entry name" value="Flg_bb_rod"/>
    <property type="match status" value="1"/>
</dbReference>
<dbReference type="GO" id="GO:0044780">
    <property type="term" value="P:bacterial-type flagellum assembly"/>
    <property type="evidence" value="ECO:0007669"/>
    <property type="project" value="InterPro"/>
</dbReference>
<gene>
    <name evidence="10" type="primary">flgK</name>
    <name evidence="10" type="ORF">CARN8_1060023</name>
</gene>
<evidence type="ECO:0000259" key="9">
    <source>
        <dbReference type="Pfam" id="PF22638"/>
    </source>
</evidence>
<dbReference type="PANTHER" id="PTHR30033:SF1">
    <property type="entry name" value="FLAGELLAR HOOK-ASSOCIATED PROTEIN 1"/>
    <property type="match status" value="1"/>
</dbReference>
<dbReference type="NCBIfam" id="TIGR02492">
    <property type="entry name" value="flgK_ends"/>
    <property type="match status" value="1"/>
</dbReference>
<protein>
    <submittedName>
        <fullName evidence="10">Flagellar hook-associated protein 1</fullName>
    </submittedName>
</protein>
<evidence type="ECO:0000256" key="2">
    <source>
        <dbReference type="ARBA" id="ARBA00004613"/>
    </source>
</evidence>
<evidence type="ECO:0000259" key="8">
    <source>
        <dbReference type="Pfam" id="PF21158"/>
    </source>
</evidence>
<dbReference type="PROSITE" id="PS00588">
    <property type="entry name" value="FLAGELLA_BB_ROD"/>
    <property type="match status" value="1"/>
</dbReference>
<dbReference type="Pfam" id="PF06429">
    <property type="entry name" value="Flg_bbr_C"/>
    <property type="match status" value="1"/>
</dbReference>
<feature type="domain" description="Flagellar hook-associated protein FlgK helical" evidence="9">
    <location>
        <begin position="94"/>
        <end position="329"/>
    </location>
</feature>
<keyword evidence="5" id="KW-0975">Bacterial flagellum</keyword>
<proteinExistence type="inferred from homology"/>
<dbReference type="PRINTS" id="PR01005">
    <property type="entry name" value="FLGHOOKAP1"/>
</dbReference>
<dbReference type="GO" id="GO:0005198">
    <property type="term" value="F:structural molecule activity"/>
    <property type="evidence" value="ECO:0007669"/>
    <property type="project" value="InterPro"/>
</dbReference>
<reference evidence="10" key="1">
    <citation type="submission" date="2018-10" db="EMBL/GenBank/DDBJ databases">
        <authorList>
            <person name="Plewniak F."/>
        </authorList>
    </citation>
    <scope>NUCLEOTIDE SEQUENCE</scope>
</reference>
<accession>A0A3P3ZLF0</accession>
<comment type="subcellular location">
    <subcellularLocation>
        <location evidence="1">Bacterial flagellum</location>
    </subcellularLocation>
    <subcellularLocation>
        <location evidence="2">Secreted</location>
    </subcellularLocation>
</comment>
<evidence type="ECO:0000256" key="5">
    <source>
        <dbReference type="ARBA" id="ARBA00023143"/>
    </source>
</evidence>
<dbReference type="InterPro" id="IPR001444">
    <property type="entry name" value="Flag_bb_rod_N"/>
</dbReference>
<dbReference type="PANTHER" id="PTHR30033">
    <property type="entry name" value="FLAGELLAR HOOK-ASSOCIATED PROTEIN 1"/>
    <property type="match status" value="1"/>
</dbReference>
<evidence type="ECO:0000256" key="3">
    <source>
        <dbReference type="ARBA" id="ARBA00009677"/>
    </source>
</evidence>
<evidence type="ECO:0000313" key="10">
    <source>
        <dbReference type="EMBL" id="VAY86526.1"/>
    </source>
</evidence>
<evidence type="ECO:0000259" key="7">
    <source>
        <dbReference type="Pfam" id="PF06429"/>
    </source>
</evidence>
<dbReference type="Pfam" id="PF22638">
    <property type="entry name" value="FlgK_D1"/>
    <property type="match status" value="1"/>
</dbReference>
<keyword evidence="10" id="KW-0969">Cilium</keyword>
<dbReference type="GO" id="GO:0005576">
    <property type="term" value="C:extracellular region"/>
    <property type="evidence" value="ECO:0007669"/>
    <property type="project" value="UniProtKB-SubCell"/>
</dbReference>
<feature type="domain" description="Flagellar basal body rod protein N-terminal" evidence="6">
    <location>
        <begin position="8"/>
        <end position="35"/>
    </location>
</feature>
<dbReference type="AlphaFoldDB" id="A0A3P3ZLF0"/>
<dbReference type="GO" id="GO:0009424">
    <property type="term" value="C:bacterial-type flagellum hook"/>
    <property type="evidence" value="ECO:0007669"/>
    <property type="project" value="InterPro"/>
</dbReference>
<dbReference type="EMBL" id="UOYP01000009">
    <property type="protein sequence ID" value="VAY86526.1"/>
    <property type="molecule type" value="Genomic_DNA"/>
</dbReference>
<keyword evidence="10" id="KW-0966">Cell projection</keyword>
<evidence type="ECO:0000256" key="1">
    <source>
        <dbReference type="ARBA" id="ARBA00004365"/>
    </source>
</evidence>